<reference evidence="1 2" key="1">
    <citation type="submission" date="2023-06" db="EMBL/GenBank/DDBJ databases">
        <title>Genome sequence of Methanimicrococcus sp. At1.</title>
        <authorList>
            <person name="Protasov E."/>
            <person name="Platt K."/>
            <person name="Poehlein A."/>
            <person name="Daniel R."/>
            <person name="Brune A."/>
        </authorList>
    </citation>
    <scope>NUCLEOTIDE SEQUENCE [LARGE SCALE GENOMIC DNA]</scope>
    <source>
        <strain evidence="1 2">At1</strain>
    </source>
</reference>
<accession>A0ABU3VN96</accession>
<protein>
    <submittedName>
        <fullName evidence="1">Uncharacterized protein</fullName>
    </submittedName>
</protein>
<sequence length="130" mass="15400">MFLRKCEDVMNSSDSFFVLDFYSYVETKKTLPSKNKNEQNKGALIEEIEDFQNGTGTKSEFWKQIQQEMRLRLAHFKSKDADLEEYITSGKFVNFEMNFHCRNYFILSAFPQVCSKKTKILFVRIAAHFH</sequence>
<evidence type="ECO:0000313" key="2">
    <source>
        <dbReference type="Proteomes" id="UP001272052"/>
    </source>
</evidence>
<gene>
    <name evidence="1" type="ORF">MmiAt1_04060</name>
</gene>
<comment type="caution">
    <text evidence="1">The sequence shown here is derived from an EMBL/GenBank/DDBJ whole genome shotgun (WGS) entry which is preliminary data.</text>
</comment>
<dbReference type="Proteomes" id="UP001272052">
    <property type="component" value="Unassembled WGS sequence"/>
</dbReference>
<dbReference type="EMBL" id="JAWDKC010000011">
    <property type="protein sequence ID" value="MDV0444862.1"/>
    <property type="molecule type" value="Genomic_DNA"/>
</dbReference>
<organism evidence="1 2">
    <name type="scientific">Methanimicrococcus hacksteinii</name>
    <dbReference type="NCBI Taxonomy" id="3028293"/>
    <lineage>
        <taxon>Archaea</taxon>
        <taxon>Methanobacteriati</taxon>
        <taxon>Methanobacteriota</taxon>
        <taxon>Stenosarchaea group</taxon>
        <taxon>Methanomicrobia</taxon>
        <taxon>Methanosarcinales</taxon>
        <taxon>Methanosarcinaceae</taxon>
        <taxon>Methanimicrococcus</taxon>
    </lineage>
</organism>
<keyword evidence="2" id="KW-1185">Reference proteome</keyword>
<proteinExistence type="predicted"/>
<evidence type="ECO:0000313" key="1">
    <source>
        <dbReference type="EMBL" id="MDV0444862.1"/>
    </source>
</evidence>
<name>A0ABU3VN96_9EURY</name>